<proteinExistence type="predicted"/>
<gene>
    <name evidence="2" type="ORF">ETSY1_26775</name>
</gene>
<evidence type="ECO:0000313" key="3">
    <source>
        <dbReference type="Proteomes" id="UP000019141"/>
    </source>
</evidence>
<dbReference type="PANTHER" id="PTHR11647">
    <property type="entry name" value="HYDRANTOINASE/DIHYDROPYRIMIDINASE FAMILY MEMBER"/>
    <property type="match status" value="1"/>
</dbReference>
<evidence type="ECO:0000259" key="1">
    <source>
        <dbReference type="Pfam" id="PF07969"/>
    </source>
</evidence>
<reference evidence="2 3" key="1">
    <citation type="journal article" date="2014" name="Nature">
        <title>An environmental bacterial taxon with a large and distinct metabolic repertoire.</title>
        <authorList>
            <person name="Wilson M.C."/>
            <person name="Mori T."/>
            <person name="Ruckert C."/>
            <person name="Uria A.R."/>
            <person name="Helf M.J."/>
            <person name="Takada K."/>
            <person name="Gernert C."/>
            <person name="Steffens U.A."/>
            <person name="Heycke N."/>
            <person name="Schmitt S."/>
            <person name="Rinke C."/>
            <person name="Helfrich E.J."/>
            <person name="Brachmann A.O."/>
            <person name="Gurgui C."/>
            <person name="Wakimoto T."/>
            <person name="Kracht M."/>
            <person name="Crusemann M."/>
            <person name="Hentschel U."/>
            <person name="Abe I."/>
            <person name="Matsunaga S."/>
            <person name="Kalinowski J."/>
            <person name="Takeyama H."/>
            <person name="Piel J."/>
        </authorList>
    </citation>
    <scope>NUCLEOTIDE SEQUENCE [LARGE SCALE GENOMIC DNA]</scope>
    <source>
        <strain evidence="3">TSY1</strain>
    </source>
</reference>
<dbReference type="Pfam" id="PF07969">
    <property type="entry name" value="Amidohydro_3"/>
    <property type="match status" value="1"/>
</dbReference>
<dbReference type="SUPFAM" id="SSF51556">
    <property type="entry name" value="Metallo-dependent hydrolases"/>
    <property type="match status" value="1"/>
</dbReference>
<dbReference type="PANTHER" id="PTHR11647:SF1">
    <property type="entry name" value="COLLAPSIN RESPONSE MEDIATOR PROTEIN"/>
    <property type="match status" value="1"/>
</dbReference>
<dbReference type="HOGENOM" id="CLU_016107_2_1_7"/>
<name>W4LGE6_ENTF1</name>
<evidence type="ECO:0000313" key="2">
    <source>
        <dbReference type="EMBL" id="ETW96406.1"/>
    </source>
</evidence>
<dbReference type="PATRIC" id="fig|1429438.4.peg.5113"/>
<dbReference type="EMBL" id="AZHW01000792">
    <property type="protein sequence ID" value="ETW96406.1"/>
    <property type="molecule type" value="Genomic_DNA"/>
</dbReference>
<dbReference type="InterPro" id="IPR050378">
    <property type="entry name" value="Metallo-dep_Hydrolases_sf"/>
</dbReference>
<organism evidence="2 3">
    <name type="scientific">Entotheonella factor</name>
    <dbReference type="NCBI Taxonomy" id="1429438"/>
    <lineage>
        <taxon>Bacteria</taxon>
        <taxon>Pseudomonadati</taxon>
        <taxon>Nitrospinota/Tectimicrobiota group</taxon>
        <taxon>Candidatus Tectimicrobiota</taxon>
        <taxon>Candidatus Entotheonellia</taxon>
        <taxon>Candidatus Entotheonellales</taxon>
        <taxon>Candidatus Entotheonellaceae</taxon>
        <taxon>Candidatus Entotheonella</taxon>
    </lineage>
</organism>
<dbReference type="InterPro" id="IPR011059">
    <property type="entry name" value="Metal-dep_hydrolase_composite"/>
</dbReference>
<dbReference type="GO" id="GO:0016812">
    <property type="term" value="F:hydrolase activity, acting on carbon-nitrogen (but not peptide) bonds, in cyclic amides"/>
    <property type="evidence" value="ECO:0007669"/>
    <property type="project" value="TreeGrafter"/>
</dbReference>
<keyword evidence="3" id="KW-1185">Reference proteome</keyword>
<dbReference type="SUPFAM" id="SSF51338">
    <property type="entry name" value="Composite domain of metallo-dependent hydrolases"/>
    <property type="match status" value="1"/>
</dbReference>
<feature type="domain" description="Amidohydrolase 3" evidence="1">
    <location>
        <begin position="44"/>
        <end position="547"/>
    </location>
</feature>
<accession>W4LGE6</accession>
<protein>
    <recommendedName>
        <fullName evidence="1">Amidohydrolase 3 domain-containing protein</fullName>
    </recommendedName>
</protein>
<dbReference type="GO" id="GO:0005829">
    <property type="term" value="C:cytosol"/>
    <property type="evidence" value="ECO:0007669"/>
    <property type="project" value="TreeGrafter"/>
</dbReference>
<sequence>MHYDLIIKNGTVIDGSGLPRYRADVGIVHGQIASIGKIRSSAKEVIDAEGHIVAPGFIDGHTHMDAQINWDPLGTCSSYHGITSVVMGNCGFSLAPCHENDKAMVMRNLEKAEDISPAAMEAGIKWTWETFPDYLDTVERLPKGINYAAYMGHSALRTYVMGERAFTDEATPADLERMKREVRDAIRAGAMGFTTSRTYNHQQPDGSPVASRLANWDEVRQLVGVMGEMNAGIFEIAGEDTLNNPEALQDYTTRLRQLAVDTGVPVTFGTFSRRYAPDYWRPYFHMADQTAAEGGRMFIQVHSRSISIVLSFETQMPYDTLPVWRDLRQLPLAEQEAALRNPDMRRKLVEAAHQQEDDGGIGVGPAARSANYDYLFVLDTPTPPYRSVADMAKELGKDPVDVVIDLVLEKKMKQFFFQPLTNENEDHVLEMMQHPRAVVTFSDSGAHVSQIMDSSLQTHLLSYWVREKQAMTLEDAVRKITFVPASHWGMTGRGLLREGYIADIVVFDPDTVAPRMPEVVYDLPANAKRLKQKATGMMATVVRGEVVLRDNEHTGALPGQLIRGPLARV</sequence>
<dbReference type="InterPro" id="IPR013108">
    <property type="entry name" value="Amidohydro_3"/>
</dbReference>
<dbReference type="AlphaFoldDB" id="W4LGE6"/>
<dbReference type="InterPro" id="IPR032466">
    <property type="entry name" value="Metal_Hydrolase"/>
</dbReference>
<dbReference type="Gene3D" id="3.20.20.140">
    <property type="entry name" value="Metal-dependent hydrolases"/>
    <property type="match status" value="2"/>
</dbReference>
<dbReference type="Proteomes" id="UP000019141">
    <property type="component" value="Unassembled WGS sequence"/>
</dbReference>
<comment type="caution">
    <text evidence="2">The sequence shown here is derived from an EMBL/GenBank/DDBJ whole genome shotgun (WGS) entry which is preliminary data.</text>
</comment>
<dbReference type="Gene3D" id="2.30.40.10">
    <property type="entry name" value="Urease, subunit C, domain 1"/>
    <property type="match status" value="1"/>
</dbReference>